<protein>
    <recommendedName>
        <fullName evidence="3">Bifunctional inhibitor/plant lipid transfer protein/seed storage helical domain-containing protein</fullName>
    </recommendedName>
</protein>
<accession>A0A022RMJ6</accession>
<organism evidence="4 5">
    <name type="scientific">Erythranthe guttata</name>
    <name type="common">Yellow monkey flower</name>
    <name type="synonym">Mimulus guttatus</name>
    <dbReference type="NCBI Taxonomy" id="4155"/>
    <lineage>
        <taxon>Eukaryota</taxon>
        <taxon>Viridiplantae</taxon>
        <taxon>Streptophyta</taxon>
        <taxon>Embryophyta</taxon>
        <taxon>Tracheophyta</taxon>
        <taxon>Spermatophyta</taxon>
        <taxon>Magnoliopsida</taxon>
        <taxon>eudicotyledons</taxon>
        <taxon>Gunneridae</taxon>
        <taxon>Pentapetalae</taxon>
        <taxon>asterids</taxon>
        <taxon>lamiids</taxon>
        <taxon>Lamiales</taxon>
        <taxon>Phrymaceae</taxon>
        <taxon>Erythranthe</taxon>
    </lineage>
</organism>
<evidence type="ECO:0000313" key="4">
    <source>
        <dbReference type="EMBL" id="EYU41299.1"/>
    </source>
</evidence>
<dbReference type="SUPFAM" id="SSF47699">
    <property type="entry name" value="Bifunctional inhibitor/lipid-transfer protein/seed storage 2S albumin"/>
    <property type="match status" value="1"/>
</dbReference>
<keyword evidence="5" id="KW-1185">Reference proteome</keyword>
<dbReference type="InterPro" id="IPR033872">
    <property type="entry name" value="nsLTP2"/>
</dbReference>
<evidence type="ECO:0000256" key="2">
    <source>
        <dbReference type="ARBA" id="ARBA00023121"/>
    </source>
</evidence>
<dbReference type="AlphaFoldDB" id="A0A022RMJ6"/>
<dbReference type="GO" id="GO:0006869">
    <property type="term" value="P:lipid transport"/>
    <property type="evidence" value="ECO:0007669"/>
    <property type="project" value="InterPro"/>
</dbReference>
<dbReference type="InterPro" id="IPR016140">
    <property type="entry name" value="Bifunc_inhib/LTP/seed_store"/>
</dbReference>
<reference evidence="4 5" key="1">
    <citation type="journal article" date="2013" name="Proc. Natl. Acad. Sci. U.S.A.">
        <title>Fine-scale variation in meiotic recombination in Mimulus inferred from population shotgun sequencing.</title>
        <authorList>
            <person name="Hellsten U."/>
            <person name="Wright K.M."/>
            <person name="Jenkins J."/>
            <person name="Shu S."/>
            <person name="Yuan Y."/>
            <person name="Wessler S.R."/>
            <person name="Schmutz J."/>
            <person name="Willis J.H."/>
            <person name="Rokhsar D.S."/>
        </authorList>
    </citation>
    <scope>NUCLEOTIDE SEQUENCE [LARGE SCALE GENOMIC DNA]</scope>
    <source>
        <strain evidence="5">cv. DUN x IM62</strain>
    </source>
</reference>
<dbReference type="PANTHER" id="PTHR33214">
    <property type="entry name" value="BIFUNCTIONAL INHIBITOR/LIPID-TRANSFER PROTEIN/SEED STORAGE 2S ALBUMIN SUPERFAMILY PROTEIN"/>
    <property type="match status" value="1"/>
</dbReference>
<evidence type="ECO:0000313" key="5">
    <source>
        <dbReference type="Proteomes" id="UP000030748"/>
    </source>
</evidence>
<name>A0A022RMJ6_ERYGU</name>
<dbReference type="EMBL" id="KI630330">
    <property type="protein sequence ID" value="EYU41299.1"/>
    <property type="molecule type" value="Genomic_DNA"/>
</dbReference>
<dbReference type="STRING" id="4155.A0A022RMJ6"/>
<feature type="domain" description="Bifunctional inhibitor/plant lipid transfer protein/seed storage helical" evidence="3">
    <location>
        <begin position="3"/>
        <end position="82"/>
    </location>
</feature>
<keyword evidence="1" id="KW-0813">Transport</keyword>
<sequence length="88" mass="9756">MVVVLAAAGVQETAAADKICKPWKLLEKCLPAFFGAEEPTLECCDQVKAQSPCLCEYRRHPSTTRYFNSPNADKLVRACHVGPRLCIF</sequence>
<dbReference type="InterPro" id="IPR036312">
    <property type="entry name" value="Bifun_inhib/LTP/seed_sf"/>
</dbReference>
<dbReference type="Pfam" id="PF14368">
    <property type="entry name" value="LTP_2"/>
    <property type="match status" value="1"/>
</dbReference>
<evidence type="ECO:0000259" key="3">
    <source>
        <dbReference type="Pfam" id="PF14368"/>
    </source>
</evidence>
<evidence type="ECO:0000256" key="1">
    <source>
        <dbReference type="ARBA" id="ARBA00022448"/>
    </source>
</evidence>
<gene>
    <name evidence="4" type="ORF">MIMGU_mgv1a019341mg</name>
</gene>
<keyword evidence="2" id="KW-0446">Lipid-binding</keyword>
<dbReference type="PANTHER" id="PTHR33214:SF78">
    <property type="entry name" value="BIFUNCTIONAL INHIBITOR_PLANT LIPID TRANSFER PROTEIN_SEED STORAGE HELICAL DOMAIN-CONTAINING PROTEIN"/>
    <property type="match status" value="1"/>
</dbReference>
<proteinExistence type="predicted"/>
<dbReference type="Gene3D" id="1.10.110.10">
    <property type="entry name" value="Plant lipid-transfer and hydrophobic proteins"/>
    <property type="match status" value="1"/>
</dbReference>
<dbReference type="GO" id="GO:0008289">
    <property type="term" value="F:lipid binding"/>
    <property type="evidence" value="ECO:0007669"/>
    <property type="project" value="UniProtKB-KW"/>
</dbReference>
<dbReference type="Proteomes" id="UP000030748">
    <property type="component" value="Unassembled WGS sequence"/>
</dbReference>